<evidence type="ECO:0000313" key="1">
    <source>
        <dbReference type="EMBL" id="MBH8573606.1"/>
    </source>
</evidence>
<dbReference type="EMBL" id="JAECZA010000038">
    <property type="protein sequence ID" value="MBH8573606.1"/>
    <property type="molecule type" value="Genomic_DNA"/>
</dbReference>
<dbReference type="AlphaFoldDB" id="A0A8J7I5U9"/>
<proteinExistence type="predicted"/>
<keyword evidence="2" id="KW-1185">Reference proteome</keyword>
<name>A0A8J7I5U9_9NOST</name>
<dbReference type="Proteomes" id="UP000662314">
    <property type="component" value="Unassembled WGS sequence"/>
</dbReference>
<accession>A0A8J7I5U9</accession>
<reference evidence="1 2" key="1">
    <citation type="journal article" date="2021" name="Int. J. Syst. Evol. Microbiol.">
        <title>Amazonocrinis nigriterrae gen. nov., sp. nov., Atlanticothrix silvestris gen. nov., sp. nov. and Dendronalium phyllosphericum gen. nov., sp. nov., nostocacean cyanobacteria from Brazilian environments.</title>
        <authorList>
            <person name="Alvarenga D.O."/>
            <person name="Andreote A.P.D."/>
            <person name="Branco L.H.Z."/>
            <person name="Delbaje E."/>
            <person name="Cruz R.B."/>
            <person name="Varani A.M."/>
            <person name="Fiore M.F."/>
        </authorList>
    </citation>
    <scope>NUCLEOTIDE SEQUENCE [LARGE SCALE GENOMIC DNA]</scope>
    <source>
        <strain evidence="1 2">CENA369</strain>
    </source>
</reference>
<protein>
    <submittedName>
        <fullName evidence="1">Uncharacterized protein</fullName>
    </submittedName>
</protein>
<dbReference type="RefSeq" id="WP_214432426.1">
    <property type="nucleotide sequence ID" value="NZ_CAWPUQ010000206.1"/>
</dbReference>
<comment type="caution">
    <text evidence="1">The sequence shown here is derived from an EMBL/GenBank/DDBJ whole genome shotgun (WGS) entry which is preliminary data.</text>
</comment>
<gene>
    <name evidence="1" type="ORF">I8752_11380</name>
</gene>
<sequence>MMREFLEVYGQAINLDGKQYDSYFSHGIDRSDFLLFDSQVVCEVKDIQNIKVQHQVEKLARKSNISKQNFQRDFYNSINKALSKANGQIEESKKALGCTDALGLVILENLIEDDLSVLSLIDASNRKMLGGLVHIDVVLCLDMVNTFSNSEGKPVRPVKAVMRDTERARKLSKFLQQLMSDFCNNSDTPLYYPFTIKMGEQVWSTNQYGIYQGYKAKFNLQSFEPEVNTDWKKQIAQFLNKWWWVIPLPAILYDWFIR</sequence>
<organism evidence="1 2">
    <name type="scientific">Dendronalium phyllosphericum CENA369</name>
    <dbReference type="NCBI Taxonomy" id="1725256"/>
    <lineage>
        <taxon>Bacteria</taxon>
        <taxon>Bacillati</taxon>
        <taxon>Cyanobacteriota</taxon>
        <taxon>Cyanophyceae</taxon>
        <taxon>Nostocales</taxon>
        <taxon>Nostocaceae</taxon>
        <taxon>Dendronalium</taxon>
        <taxon>Dendronalium phyllosphericum</taxon>
    </lineage>
</organism>
<evidence type="ECO:0000313" key="2">
    <source>
        <dbReference type="Proteomes" id="UP000662314"/>
    </source>
</evidence>